<reference evidence="2 3" key="1">
    <citation type="journal article" date="2014" name="Int. J. Syst. Evol. Microbiol.">
        <title>Sneathiella chungangensis sp. nov., isolated from a marine sand, and emended description of the genus Sneathiella.</title>
        <authorList>
            <person name="Siamphan C."/>
            <person name="Kim H."/>
            <person name="Lee J.S."/>
            <person name="Kim W."/>
        </authorList>
    </citation>
    <scope>NUCLEOTIDE SEQUENCE [LARGE SCALE GENOMIC DNA]</scope>
    <source>
        <strain evidence="2 3">KCTC 32476</strain>
    </source>
</reference>
<organism evidence="2 3">
    <name type="scientific">Sneathiella chungangensis</name>
    <dbReference type="NCBI Taxonomy" id="1418234"/>
    <lineage>
        <taxon>Bacteria</taxon>
        <taxon>Pseudomonadati</taxon>
        <taxon>Pseudomonadota</taxon>
        <taxon>Alphaproteobacteria</taxon>
        <taxon>Sneathiellales</taxon>
        <taxon>Sneathiellaceae</taxon>
        <taxon>Sneathiella</taxon>
    </lineage>
</organism>
<dbReference type="InterPro" id="IPR002539">
    <property type="entry name" value="MaoC-like_dom"/>
</dbReference>
<name>A0A845MG88_9PROT</name>
<dbReference type="Pfam" id="PF01575">
    <property type="entry name" value="MaoC_dehydratas"/>
    <property type="match status" value="1"/>
</dbReference>
<dbReference type="InterPro" id="IPR029069">
    <property type="entry name" value="HotDog_dom_sf"/>
</dbReference>
<accession>A0A845MG88</accession>
<dbReference type="SUPFAM" id="SSF54637">
    <property type="entry name" value="Thioesterase/thiol ester dehydrase-isomerase"/>
    <property type="match status" value="1"/>
</dbReference>
<evidence type="ECO:0000259" key="1">
    <source>
        <dbReference type="Pfam" id="PF01575"/>
    </source>
</evidence>
<dbReference type="OrthoDB" id="9800237at2"/>
<dbReference type="Proteomes" id="UP000445696">
    <property type="component" value="Unassembled WGS sequence"/>
</dbReference>
<proteinExistence type="predicted"/>
<dbReference type="RefSeq" id="WP_161339143.1">
    <property type="nucleotide sequence ID" value="NZ_JBHSDG010000004.1"/>
</dbReference>
<evidence type="ECO:0000313" key="2">
    <source>
        <dbReference type="EMBL" id="MZR22671.1"/>
    </source>
</evidence>
<dbReference type="EMBL" id="WTVA01000004">
    <property type="protein sequence ID" value="MZR22671.1"/>
    <property type="molecule type" value="Genomic_DNA"/>
</dbReference>
<keyword evidence="3" id="KW-1185">Reference proteome</keyword>
<dbReference type="AlphaFoldDB" id="A0A845MG88"/>
<evidence type="ECO:0000313" key="3">
    <source>
        <dbReference type="Proteomes" id="UP000445696"/>
    </source>
</evidence>
<dbReference type="Gene3D" id="3.10.129.10">
    <property type="entry name" value="Hotdog Thioesterase"/>
    <property type="match status" value="1"/>
</dbReference>
<protein>
    <submittedName>
        <fullName evidence="2">Dehydratase</fullName>
    </submittedName>
</protein>
<gene>
    <name evidence="2" type="ORF">GQF03_10030</name>
</gene>
<feature type="domain" description="MaoC-like" evidence="1">
    <location>
        <begin position="20"/>
        <end position="112"/>
    </location>
</feature>
<sequence length="136" mass="15230">MSFAESVIIGSDLPELRLPPITRANLALFAGASHDHTPIHIDIDYVRQMGRDDVFAHGMYVMANMARLLTDWRPQRNLLHLEGRFLDIVNVGNALRYTGKIIGIREVLEERHADISILVVAQDGRTVMSGKSVVKL</sequence>
<comment type="caution">
    <text evidence="2">The sequence shown here is derived from an EMBL/GenBank/DDBJ whole genome shotgun (WGS) entry which is preliminary data.</text>
</comment>